<feature type="region of interest" description="Disordered" evidence="1">
    <location>
        <begin position="206"/>
        <end position="228"/>
    </location>
</feature>
<keyword evidence="4" id="KW-1185">Reference proteome</keyword>
<protein>
    <submittedName>
        <fullName evidence="3">Pseudouridine synthase</fullName>
    </submittedName>
</protein>
<feature type="domain" description="Pseudouridine synthase RsuA/RluA-like" evidence="2">
    <location>
        <begin position="9"/>
        <end position="158"/>
    </location>
</feature>
<dbReference type="PANTHER" id="PTHR21600">
    <property type="entry name" value="MITOCHONDRIAL RNA PSEUDOURIDINE SYNTHASE"/>
    <property type="match status" value="1"/>
</dbReference>
<proteinExistence type="predicted"/>
<evidence type="ECO:0000313" key="4">
    <source>
        <dbReference type="Proteomes" id="UP000072741"/>
    </source>
</evidence>
<dbReference type="CDD" id="cd02869">
    <property type="entry name" value="PseudoU_synth_RluA_like"/>
    <property type="match status" value="1"/>
</dbReference>
<dbReference type="InterPro" id="IPR006224">
    <property type="entry name" value="PsdUridine_synth_RluA-like_CS"/>
</dbReference>
<comment type="caution">
    <text evidence="3">The sequence shown here is derived from an EMBL/GenBank/DDBJ whole genome shotgun (WGS) entry which is preliminary data.</text>
</comment>
<dbReference type="AlphaFoldDB" id="A0A147GX44"/>
<accession>A0A147GX44</accession>
<dbReference type="GO" id="GO:0003723">
    <property type="term" value="F:RNA binding"/>
    <property type="evidence" value="ECO:0007669"/>
    <property type="project" value="InterPro"/>
</dbReference>
<evidence type="ECO:0000259" key="2">
    <source>
        <dbReference type="Pfam" id="PF00849"/>
    </source>
</evidence>
<dbReference type="Pfam" id="PF00849">
    <property type="entry name" value="PseudoU_synth_2"/>
    <property type="match status" value="1"/>
</dbReference>
<dbReference type="SUPFAM" id="SSF55120">
    <property type="entry name" value="Pseudouridine synthase"/>
    <property type="match status" value="1"/>
</dbReference>
<dbReference type="Proteomes" id="UP000072741">
    <property type="component" value="Unassembled WGS sequence"/>
</dbReference>
<dbReference type="PROSITE" id="PS01129">
    <property type="entry name" value="PSI_RLU"/>
    <property type="match status" value="1"/>
</dbReference>
<gene>
    <name evidence="3" type="ORF">NS331_10140</name>
</gene>
<evidence type="ECO:0000256" key="1">
    <source>
        <dbReference type="SAM" id="MobiDB-lite"/>
    </source>
</evidence>
<dbReference type="InterPro" id="IPR020103">
    <property type="entry name" value="PsdUridine_synth_cat_dom_sf"/>
</dbReference>
<dbReference type="GO" id="GO:0009982">
    <property type="term" value="F:pseudouridine synthase activity"/>
    <property type="evidence" value="ECO:0007669"/>
    <property type="project" value="InterPro"/>
</dbReference>
<reference evidence="3 4" key="1">
    <citation type="journal article" date="2016" name="Front. Microbiol.">
        <title>Genomic Resource of Rice Seed Associated Bacteria.</title>
        <authorList>
            <person name="Midha S."/>
            <person name="Bansal K."/>
            <person name="Sharma S."/>
            <person name="Kumar N."/>
            <person name="Patil P.P."/>
            <person name="Chaudhry V."/>
            <person name="Patil P.B."/>
        </authorList>
    </citation>
    <scope>NUCLEOTIDE SEQUENCE [LARGE SCALE GENOMIC DNA]</scope>
    <source>
        <strain evidence="3 4">NS331</strain>
    </source>
</reference>
<dbReference type="InterPro" id="IPR050188">
    <property type="entry name" value="RluA_PseudoU_synthase"/>
</dbReference>
<dbReference type="EMBL" id="LDSL01000061">
    <property type="protein sequence ID" value="KTT22186.1"/>
    <property type="molecule type" value="Genomic_DNA"/>
</dbReference>
<organism evidence="3 4">
    <name type="scientific">Pseudacidovorax intermedius</name>
    <dbReference type="NCBI Taxonomy" id="433924"/>
    <lineage>
        <taxon>Bacteria</taxon>
        <taxon>Pseudomonadati</taxon>
        <taxon>Pseudomonadota</taxon>
        <taxon>Betaproteobacteria</taxon>
        <taxon>Burkholderiales</taxon>
        <taxon>Comamonadaceae</taxon>
        <taxon>Pseudacidovorax</taxon>
    </lineage>
</organism>
<dbReference type="InterPro" id="IPR006145">
    <property type="entry name" value="PsdUridine_synth_RsuA/RluA"/>
</dbReference>
<evidence type="ECO:0000313" key="3">
    <source>
        <dbReference type="EMBL" id="KTT22186.1"/>
    </source>
</evidence>
<dbReference type="Gene3D" id="3.30.2350.10">
    <property type="entry name" value="Pseudouridine synthase"/>
    <property type="match status" value="1"/>
</dbReference>
<name>A0A147GX44_9BURK</name>
<sequence>MRALHEDAHLLVLDKPAGLLSVPGRGADKQDCLSARAQARWPDALVVHRLDMATSGLILMARSLDVQRALSEAFATRQVWKRYEAIVEGPLDAEHWQTIDLPLIADWPNRPLQKVDPAGKPSMTRWRTLQPLPDRHATHVLLAPETGRSHQLRVHMAALGHPILGDALYGDARVAGAAPRLLLHATVLQLRHPITGEALRVESPAPFAPAQDAGTAPGAAEGLRPPAP</sequence>
<dbReference type="GO" id="GO:0140098">
    <property type="term" value="F:catalytic activity, acting on RNA"/>
    <property type="evidence" value="ECO:0007669"/>
    <property type="project" value="UniProtKB-ARBA"/>
</dbReference>
<dbReference type="PANTHER" id="PTHR21600:SF89">
    <property type="entry name" value="RIBOSOMAL LARGE SUBUNIT PSEUDOURIDINE SYNTHASE A"/>
    <property type="match status" value="1"/>
</dbReference>
<dbReference type="PATRIC" id="fig|433924.3.peg.4035"/>
<dbReference type="GO" id="GO:0000455">
    <property type="term" value="P:enzyme-directed rRNA pseudouridine synthesis"/>
    <property type="evidence" value="ECO:0007669"/>
    <property type="project" value="TreeGrafter"/>
</dbReference>